<evidence type="ECO:0000313" key="2">
    <source>
        <dbReference type="Proteomes" id="UP000736384"/>
    </source>
</evidence>
<protein>
    <submittedName>
        <fullName evidence="1">Uncharacterized protein</fullName>
    </submittedName>
</protein>
<gene>
    <name evidence="1" type="ORF">HA520_14035</name>
</gene>
<evidence type="ECO:0000313" key="1">
    <source>
        <dbReference type="EMBL" id="NHN78384.1"/>
    </source>
</evidence>
<comment type="caution">
    <text evidence="1">The sequence shown here is derived from an EMBL/GenBank/DDBJ whole genome shotgun (WGS) entry which is preliminary data.</text>
</comment>
<name>A0AA43Z8Y0_9GAMM</name>
<dbReference type="Proteomes" id="UP000736384">
    <property type="component" value="Unassembled WGS sequence"/>
</dbReference>
<dbReference type="RefSeq" id="WP_165893046.1">
    <property type="nucleotide sequence ID" value="NZ_JAAPAP010000010.1"/>
</dbReference>
<organism evidence="1 2">
    <name type="scientific">Azotobacter chroococcum</name>
    <dbReference type="NCBI Taxonomy" id="353"/>
    <lineage>
        <taxon>Bacteria</taxon>
        <taxon>Pseudomonadati</taxon>
        <taxon>Pseudomonadota</taxon>
        <taxon>Gammaproteobacteria</taxon>
        <taxon>Pseudomonadales</taxon>
        <taxon>Pseudomonadaceae</taxon>
        <taxon>Azotobacter</taxon>
    </lineage>
</organism>
<reference evidence="1" key="1">
    <citation type="submission" date="2020-03" db="EMBL/GenBank/DDBJ databases">
        <title>Genome assembly of Azotobacter chroococcum W5.</title>
        <authorList>
            <person name="Kannepalli A."/>
        </authorList>
    </citation>
    <scope>NUCLEOTIDE SEQUENCE</scope>
    <source>
        <strain evidence="1">W5</strain>
    </source>
</reference>
<sequence length="46" mass="5231">MDGRSHPPSFGFAIGLLLQDLPEQTWRALTIPLGRLETTLRRWGLL</sequence>
<dbReference type="AlphaFoldDB" id="A0AA43Z8Y0"/>
<proteinExistence type="predicted"/>
<accession>A0AA43Z8Y0</accession>
<dbReference type="EMBL" id="JAAPAP010000010">
    <property type="protein sequence ID" value="NHN78384.1"/>
    <property type="molecule type" value="Genomic_DNA"/>
</dbReference>